<gene>
    <name evidence="4" type="ORF">EAI_04990</name>
</gene>
<dbReference type="OrthoDB" id="74813at2759"/>
<dbReference type="PANTHER" id="PTHR15197:SF0">
    <property type="entry name" value="COILIN"/>
    <property type="match status" value="1"/>
</dbReference>
<dbReference type="GO" id="GO:0030619">
    <property type="term" value="F:U1 snRNA binding"/>
    <property type="evidence" value="ECO:0007669"/>
    <property type="project" value="TreeGrafter"/>
</dbReference>
<dbReference type="OMA" id="CWIFVDG"/>
<proteinExistence type="predicted"/>
<feature type="domain" description="Coilin tudor" evidence="3">
    <location>
        <begin position="373"/>
        <end position="434"/>
    </location>
</feature>
<feature type="domain" description="Coilin N-terminal" evidence="2">
    <location>
        <begin position="10"/>
        <end position="136"/>
    </location>
</feature>
<dbReference type="EMBL" id="GL451891">
    <property type="protein sequence ID" value="EFN78302.1"/>
    <property type="molecule type" value="Genomic_DNA"/>
</dbReference>
<evidence type="ECO:0000256" key="1">
    <source>
        <dbReference type="SAM" id="MobiDB-lite"/>
    </source>
</evidence>
<dbReference type="STRING" id="610380.E2C181"/>
<protein>
    <submittedName>
        <fullName evidence="4">Uncharacterized protein</fullName>
    </submittedName>
</protein>
<dbReference type="Proteomes" id="UP000008237">
    <property type="component" value="Unassembled WGS sequence"/>
</dbReference>
<name>E2C181_HARSA</name>
<dbReference type="InterPro" id="IPR031722">
    <property type="entry name" value="Coilin_N"/>
</dbReference>
<reference evidence="4 5" key="1">
    <citation type="journal article" date="2010" name="Science">
        <title>Genomic comparison of the ants Camponotus floridanus and Harpegnathos saltator.</title>
        <authorList>
            <person name="Bonasio R."/>
            <person name="Zhang G."/>
            <person name="Ye C."/>
            <person name="Mutti N.S."/>
            <person name="Fang X."/>
            <person name="Qin N."/>
            <person name="Donahue G."/>
            <person name="Yang P."/>
            <person name="Li Q."/>
            <person name="Li C."/>
            <person name="Zhang P."/>
            <person name="Huang Z."/>
            <person name="Berger S.L."/>
            <person name="Reinberg D."/>
            <person name="Wang J."/>
            <person name="Liebig J."/>
        </authorList>
    </citation>
    <scope>NUCLEOTIDE SEQUENCE [LARGE SCALE GENOMIC DNA]</scope>
    <source>
        <strain evidence="4 5">R22 G/1</strain>
    </source>
</reference>
<evidence type="ECO:0000313" key="5">
    <source>
        <dbReference type="Proteomes" id="UP000008237"/>
    </source>
</evidence>
<evidence type="ECO:0000259" key="3">
    <source>
        <dbReference type="Pfam" id="PF23086"/>
    </source>
</evidence>
<organism evidence="5">
    <name type="scientific">Harpegnathos saltator</name>
    <name type="common">Jerdon's jumping ant</name>
    <dbReference type="NCBI Taxonomy" id="610380"/>
    <lineage>
        <taxon>Eukaryota</taxon>
        <taxon>Metazoa</taxon>
        <taxon>Ecdysozoa</taxon>
        <taxon>Arthropoda</taxon>
        <taxon>Hexapoda</taxon>
        <taxon>Insecta</taxon>
        <taxon>Pterygota</taxon>
        <taxon>Neoptera</taxon>
        <taxon>Endopterygota</taxon>
        <taxon>Hymenoptera</taxon>
        <taxon>Apocrita</taxon>
        <taxon>Aculeata</taxon>
        <taxon>Formicoidea</taxon>
        <taxon>Formicidae</taxon>
        <taxon>Ponerinae</taxon>
        <taxon>Ponerini</taxon>
        <taxon>Harpegnathos</taxon>
    </lineage>
</organism>
<dbReference type="InterPro" id="IPR024822">
    <property type="entry name" value="Coilin"/>
</dbReference>
<keyword evidence="5" id="KW-1185">Reference proteome</keyword>
<feature type="compositionally biased region" description="Basic residues" evidence="1">
    <location>
        <begin position="195"/>
        <end position="205"/>
    </location>
</feature>
<dbReference type="GO" id="GO:0015030">
    <property type="term" value="C:Cajal body"/>
    <property type="evidence" value="ECO:0007669"/>
    <property type="project" value="TreeGrafter"/>
</dbReference>
<sequence length="446" mass="50354">MPRSHFRLKVDLSKFFNDARRICWIFVDLTKFQHVIHVKQHSTKIFGIREPFHLLLNDAEYLPPMEDIRILIENETIKVIPGSGIQNEVLNAVVTVPDTNNNKNFSKTKAYNNISHNKVVETTDATTEKIEINTSNGLDVSEDPLNYTDSALIYNNTANAMFTTAIDDIEADADSKVMEYSNISESCNTIDSATKRKRVRKRKPRNNNPQETNLDNKHNSLEVSSSDTKEESKSKKPKIINSLTIPTGKHIRFSDTEQKENHVNKLEIANDSVEFHTSKLTSKGLSTLLALGQSSTPITFTKKIKDNSKTENFQTPIISAIEVDMESPTEEKAKCIKHLKKTKSDNSIEKSVCTIDISRKMYAHKDLLNLPLENFPVMTRKPRVGDIISFKTLKLADDYTPQISNFIIGETWFTTDVMTKKIGINACNGLDISDDPLNDTDSALIC</sequence>
<dbReference type="Pfam" id="PF23086">
    <property type="entry name" value="Tudor_Coilin"/>
    <property type="match status" value="1"/>
</dbReference>
<dbReference type="AlphaFoldDB" id="E2C181"/>
<feature type="region of interest" description="Disordered" evidence="1">
    <location>
        <begin position="191"/>
        <end position="238"/>
    </location>
</feature>
<dbReference type="Pfam" id="PF15862">
    <property type="entry name" value="Coilin_N"/>
    <property type="match status" value="1"/>
</dbReference>
<dbReference type="InParanoid" id="E2C181"/>
<dbReference type="InterPro" id="IPR056398">
    <property type="entry name" value="Tudor_Coilin"/>
</dbReference>
<accession>E2C181</accession>
<evidence type="ECO:0000313" key="4">
    <source>
        <dbReference type="EMBL" id="EFN78302.1"/>
    </source>
</evidence>
<evidence type="ECO:0000259" key="2">
    <source>
        <dbReference type="Pfam" id="PF15862"/>
    </source>
</evidence>
<dbReference type="GO" id="GO:0030620">
    <property type="term" value="F:U2 snRNA binding"/>
    <property type="evidence" value="ECO:0007669"/>
    <property type="project" value="TreeGrafter"/>
</dbReference>
<dbReference type="GO" id="GO:0000387">
    <property type="term" value="P:spliceosomal snRNP assembly"/>
    <property type="evidence" value="ECO:0007669"/>
    <property type="project" value="TreeGrafter"/>
</dbReference>
<dbReference type="PANTHER" id="PTHR15197">
    <property type="entry name" value="COILIN P80"/>
    <property type="match status" value="1"/>
</dbReference>